<organism evidence="2 3">
    <name type="scientific">Rhizopogon vesiculosus</name>
    <dbReference type="NCBI Taxonomy" id="180088"/>
    <lineage>
        <taxon>Eukaryota</taxon>
        <taxon>Fungi</taxon>
        <taxon>Dikarya</taxon>
        <taxon>Basidiomycota</taxon>
        <taxon>Agaricomycotina</taxon>
        <taxon>Agaricomycetes</taxon>
        <taxon>Agaricomycetidae</taxon>
        <taxon>Boletales</taxon>
        <taxon>Suillineae</taxon>
        <taxon>Rhizopogonaceae</taxon>
        <taxon>Rhizopogon</taxon>
    </lineage>
</organism>
<proteinExistence type="predicted"/>
<comment type="caution">
    <text evidence="2">The sequence shown here is derived from an EMBL/GenBank/DDBJ whole genome shotgun (WGS) entry which is preliminary data.</text>
</comment>
<dbReference type="Proteomes" id="UP000183567">
    <property type="component" value="Unassembled WGS sequence"/>
</dbReference>
<protein>
    <submittedName>
        <fullName evidence="2">Uncharacterized protein</fullName>
    </submittedName>
</protein>
<gene>
    <name evidence="2" type="ORF">AZE42_03672</name>
</gene>
<dbReference type="AlphaFoldDB" id="A0A1J8Q2H1"/>
<feature type="compositionally biased region" description="Polar residues" evidence="1">
    <location>
        <begin position="59"/>
        <end position="70"/>
    </location>
</feature>
<reference evidence="2 3" key="1">
    <citation type="submission" date="2016-03" db="EMBL/GenBank/DDBJ databases">
        <title>Comparative genomics of the ectomycorrhizal sister species Rhizopogon vinicolor and Rhizopogon vesiculosus (Basidiomycota: Boletales) reveals a divergence of the mating type B locus.</title>
        <authorList>
            <person name="Mujic A.B."/>
            <person name="Kuo A."/>
            <person name="Tritt A."/>
            <person name="Lipzen A."/>
            <person name="Chen C."/>
            <person name="Johnson J."/>
            <person name="Sharma A."/>
            <person name="Barry K."/>
            <person name="Grigoriev I.V."/>
            <person name="Spatafora J.W."/>
        </authorList>
    </citation>
    <scope>NUCLEOTIDE SEQUENCE [LARGE SCALE GENOMIC DNA]</scope>
    <source>
        <strain evidence="2 3">AM-OR11-056</strain>
    </source>
</reference>
<evidence type="ECO:0000313" key="3">
    <source>
        <dbReference type="Proteomes" id="UP000183567"/>
    </source>
</evidence>
<name>A0A1J8Q2H1_9AGAM</name>
<accession>A0A1J8Q2H1</accession>
<feature type="region of interest" description="Disordered" evidence="1">
    <location>
        <begin position="13"/>
        <end position="32"/>
    </location>
</feature>
<evidence type="ECO:0000256" key="1">
    <source>
        <dbReference type="SAM" id="MobiDB-lite"/>
    </source>
</evidence>
<keyword evidence="3" id="KW-1185">Reference proteome</keyword>
<evidence type="ECO:0000313" key="2">
    <source>
        <dbReference type="EMBL" id="OJA07929.1"/>
    </source>
</evidence>
<sequence>MPVSIEQMLQQLEISDSTPPRASNRTPSSNQMLQNLQISVSASLRSSSKAPRMNLQCPPKQNTRQHYGRR</sequence>
<dbReference type="EMBL" id="LVVM01006501">
    <property type="protein sequence ID" value="OJA07929.1"/>
    <property type="molecule type" value="Genomic_DNA"/>
</dbReference>
<feature type="region of interest" description="Disordered" evidence="1">
    <location>
        <begin position="42"/>
        <end position="70"/>
    </location>
</feature>